<gene>
    <name evidence="8 9" type="primary">LOC106741805</name>
</gene>
<comment type="subcellular location">
    <subcellularLocation>
        <location evidence="1">Nucleus</location>
    </subcellularLocation>
</comment>
<dbReference type="KEGG" id="dqu:106741805"/>
<dbReference type="SUPFAM" id="SSF48371">
    <property type="entry name" value="ARM repeat"/>
    <property type="match status" value="1"/>
</dbReference>
<dbReference type="GO" id="GO:0005634">
    <property type="term" value="C:nucleus"/>
    <property type="evidence" value="ECO:0007669"/>
    <property type="project" value="UniProtKB-SubCell"/>
</dbReference>
<dbReference type="Pfam" id="PF03810">
    <property type="entry name" value="IBN_N"/>
    <property type="match status" value="1"/>
</dbReference>
<evidence type="ECO:0000313" key="9">
    <source>
        <dbReference type="RefSeq" id="XP_014469640.1"/>
    </source>
</evidence>
<dbReference type="GO" id="GO:0031267">
    <property type="term" value="F:small GTPase binding"/>
    <property type="evidence" value="ECO:0007669"/>
    <property type="project" value="InterPro"/>
</dbReference>
<dbReference type="Pfam" id="PF18773">
    <property type="entry name" value="Importin_rep"/>
    <property type="match status" value="1"/>
</dbReference>
<evidence type="ECO:0000256" key="5">
    <source>
        <dbReference type="ARBA" id="ARBA00023242"/>
    </source>
</evidence>
<evidence type="ECO:0000256" key="4">
    <source>
        <dbReference type="ARBA" id="ARBA00022448"/>
    </source>
</evidence>
<dbReference type="Pfam" id="PF18806">
    <property type="entry name" value="Importin_rep_3"/>
    <property type="match status" value="1"/>
</dbReference>
<comment type="similarity">
    <text evidence="2">Belongs to the importin beta family.</text>
</comment>
<dbReference type="InterPro" id="IPR040709">
    <property type="entry name" value="Importin_rep_1"/>
</dbReference>
<organism evidence="7 8">
    <name type="scientific">Dinoponera quadriceps</name>
    <name type="common">South American ant</name>
    <dbReference type="NCBI Taxonomy" id="609295"/>
    <lineage>
        <taxon>Eukaryota</taxon>
        <taxon>Metazoa</taxon>
        <taxon>Ecdysozoa</taxon>
        <taxon>Arthropoda</taxon>
        <taxon>Hexapoda</taxon>
        <taxon>Insecta</taxon>
        <taxon>Pterygota</taxon>
        <taxon>Neoptera</taxon>
        <taxon>Endopterygota</taxon>
        <taxon>Hymenoptera</taxon>
        <taxon>Apocrita</taxon>
        <taxon>Aculeata</taxon>
        <taxon>Formicoidea</taxon>
        <taxon>Formicidae</taxon>
        <taxon>Ponerinae</taxon>
        <taxon>Ponerini</taxon>
        <taxon>Dinoponera</taxon>
    </lineage>
</organism>
<comment type="subunit">
    <text evidence="3">Interacts with UBC9, RAN, RBM8A, eIF-1A and PAX6.</text>
</comment>
<proteinExistence type="inferred from homology"/>
<dbReference type="PROSITE" id="PS50166">
    <property type="entry name" value="IMPORTIN_B_NT"/>
    <property type="match status" value="1"/>
</dbReference>
<dbReference type="RefSeq" id="XP_014469639.1">
    <property type="nucleotide sequence ID" value="XM_014614153.1"/>
</dbReference>
<evidence type="ECO:0000256" key="3">
    <source>
        <dbReference type="ARBA" id="ARBA00011422"/>
    </source>
</evidence>
<dbReference type="Proteomes" id="UP000515204">
    <property type="component" value="Unplaced"/>
</dbReference>
<evidence type="ECO:0000256" key="1">
    <source>
        <dbReference type="ARBA" id="ARBA00004123"/>
    </source>
</evidence>
<keyword evidence="7" id="KW-1185">Reference proteome</keyword>
<evidence type="ECO:0000313" key="8">
    <source>
        <dbReference type="RefSeq" id="XP_014469639.1"/>
    </source>
</evidence>
<keyword evidence="4" id="KW-0813">Transport</keyword>
<sequence>MDYATIVDRAVKEFYSVGSNEAHSWLLQVQASPEAWQFVWELLDPSKSGEVQFFAATTLHTKIIKQWDEVPENDYPMLRDYLVKSLKQPNTPKFVLLKLCQAFAAFMVNSYNVAKVEEDTSIVDDLFNALTPTNSQSMLELLLRVLSLLPAECERRRQMCGNSHILVSGWRKTLCCLRLIFSSCDTLTWSPTLMIPGLECTLAWFKTDRLPLEAIGQIYSDLLVMAPHYAPDRSSNSSCSEHERGWEIVQECLIIIVTHRDLNKWPQTLWEWARVLTTTAKEHNTKYFCEVLTAIGETHSREFLIALAGGSNDMTHKQTAADLVELLLECTSQPGRYPTDETRSSIPFGFWYALQDDLATLDQPVDKWALLALKPIYTRLAEALLEKSTLPCRQELSNANEREVFRCYRQDVADTLDYCYKVLQEDLLKMVLERLGRAICNDKSWTDVEASLHAFKALAEAVGSRNVRYVSEMIDAILSYIPYDRYPAEVMATACSALGAFAEWIGEHPDRRLKEVLQFITLGLTKGPAIAPFASMALKDVVRESGNHIKPFALSILDTIRQALPSVAPGSGEALRLMYATGKMLNTLPEELQLTYLDATLGVCIVKVKELLEQPLFVARAGVTSHLKMIVACLSTLEGTIGKVVLDGLIPLFHQIIAHPEWSQDNLTLEAMYLCAQRSLPLLLRPETDARPLLSILTASYKTWPHQGALNLLRHLILLFGRDQDNVIRSVLAEISSITLSGVKACKSVQGDLSDWSDLMEAYLGVLAQICKKNVGLLLQIPDQIPDMLQCGMACLTLPEISTVKIAGSFLSHAIAQTPHMQTFVQPIGQELVSVILHHVVGAATQNHLEPCAEVLFTLNKFYFEWHDVWLRAVFESQSDSAVLPKEYTTHILRERTKKGLCTTLKELSMRCRQKTGLSSNPRNDRTFETLT</sequence>
<evidence type="ECO:0000256" key="2">
    <source>
        <dbReference type="ARBA" id="ARBA00007991"/>
    </source>
</evidence>
<dbReference type="RefSeq" id="XP_014469640.1">
    <property type="nucleotide sequence ID" value="XM_014614154.1"/>
</dbReference>
<dbReference type="InterPro" id="IPR001494">
    <property type="entry name" value="Importin-beta_N"/>
</dbReference>
<dbReference type="PANTHER" id="PTHR12363">
    <property type="entry name" value="TRANSPORTIN 3 AND IMPORTIN 13"/>
    <property type="match status" value="1"/>
</dbReference>
<dbReference type="Gene3D" id="1.25.10.10">
    <property type="entry name" value="Leucine-rich Repeat Variant"/>
    <property type="match status" value="1"/>
</dbReference>
<dbReference type="InterPro" id="IPR016024">
    <property type="entry name" value="ARM-type_fold"/>
</dbReference>
<dbReference type="CTD" id="12582"/>
<name>A0A6P3WVG7_DINQU</name>
<dbReference type="InterPro" id="IPR051345">
    <property type="entry name" value="Importin_beta-like_NTR"/>
</dbReference>
<dbReference type="PANTHER" id="PTHR12363:SF33">
    <property type="entry name" value="IMPORTIN-13"/>
    <property type="match status" value="1"/>
</dbReference>
<evidence type="ECO:0000313" key="7">
    <source>
        <dbReference type="Proteomes" id="UP000515204"/>
    </source>
</evidence>
<keyword evidence="5" id="KW-0539">Nucleus</keyword>
<dbReference type="GeneID" id="106741805"/>
<reference evidence="8 9" key="1">
    <citation type="submission" date="2025-04" db="UniProtKB">
        <authorList>
            <consortium name="RefSeq"/>
        </authorList>
    </citation>
    <scope>IDENTIFICATION</scope>
</reference>
<protein>
    <submittedName>
        <fullName evidence="8 9">Importin-13</fullName>
    </submittedName>
</protein>
<dbReference type="GO" id="GO:0006606">
    <property type="term" value="P:protein import into nucleus"/>
    <property type="evidence" value="ECO:0007669"/>
    <property type="project" value="TreeGrafter"/>
</dbReference>
<dbReference type="InterPro" id="IPR011989">
    <property type="entry name" value="ARM-like"/>
</dbReference>
<dbReference type="AlphaFoldDB" id="A0A6P3WVG7"/>
<dbReference type="GO" id="GO:0005737">
    <property type="term" value="C:cytoplasm"/>
    <property type="evidence" value="ECO:0007669"/>
    <property type="project" value="TreeGrafter"/>
</dbReference>
<feature type="domain" description="Importin N-terminal" evidence="6">
    <location>
        <begin position="22"/>
        <end position="88"/>
    </location>
</feature>
<dbReference type="SMART" id="SM00913">
    <property type="entry name" value="IBN_N"/>
    <property type="match status" value="1"/>
</dbReference>
<dbReference type="InterPro" id="IPR040520">
    <property type="entry name" value="Importin_rep_3"/>
</dbReference>
<dbReference type="OrthoDB" id="2016913at2759"/>
<evidence type="ECO:0000259" key="6">
    <source>
        <dbReference type="PROSITE" id="PS50166"/>
    </source>
</evidence>
<accession>A0A6P3WVG7</accession>